<protein>
    <recommendedName>
        <fullName evidence="9">Josephin-2</fullName>
        <ecNumber evidence="3">3.4.19.12</ecNumber>
    </recommendedName>
    <alternativeName>
        <fullName evidence="10">Josephin domain-containing protein 2</fullName>
    </alternativeName>
</protein>
<organism evidence="13 14">
    <name type="scientific">Strigamia maritima</name>
    <name type="common">European centipede</name>
    <name type="synonym">Geophilus maritimus</name>
    <dbReference type="NCBI Taxonomy" id="126957"/>
    <lineage>
        <taxon>Eukaryota</taxon>
        <taxon>Metazoa</taxon>
        <taxon>Ecdysozoa</taxon>
        <taxon>Arthropoda</taxon>
        <taxon>Myriapoda</taxon>
        <taxon>Chilopoda</taxon>
        <taxon>Pleurostigmophora</taxon>
        <taxon>Geophilomorpha</taxon>
        <taxon>Linotaeniidae</taxon>
        <taxon>Strigamia</taxon>
    </lineage>
</organism>
<dbReference type="PANTHER" id="PTHR13291">
    <property type="entry name" value="JOSEPHIN 1, 2"/>
    <property type="match status" value="1"/>
</dbReference>
<dbReference type="OMA" id="PPHIYHE"/>
<dbReference type="HOGENOM" id="CLU_103892_0_0_1"/>
<dbReference type="eggNOG" id="KOG2934">
    <property type="taxonomic scope" value="Eukaryota"/>
</dbReference>
<evidence type="ECO:0000256" key="10">
    <source>
        <dbReference type="ARBA" id="ARBA00077222"/>
    </source>
</evidence>
<dbReference type="SMART" id="SM01246">
    <property type="entry name" value="Josephin"/>
    <property type="match status" value="1"/>
</dbReference>
<dbReference type="GO" id="GO:0005829">
    <property type="term" value="C:cytosol"/>
    <property type="evidence" value="ECO:0007669"/>
    <property type="project" value="UniProtKB-SubCell"/>
</dbReference>
<comment type="catalytic activity">
    <reaction evidence="1">
        <text>Thiol-dependent hydrolysis of ester, thioester, amide, peptide and isopeptide bonds formed by the C-terminal Gly of ubiquitin (a 76-residue protein attached to proteins as an intracellular targeting signal).</text>
        <dbReference type="EC" id="3.4.19.12"/>
    </reaction>
</comment>
<dbReference type="EMBL" id="JH431968">
    <property type="status" value="NOT_ANNOTATED_CDS"/>
    <property type="molecule type" value="Genomic_DNA"/>
</dbReference>
<reference evidence="13" key="2">
    <citation type="submission" date="2015-02" db="UniProtKB">
        <authorList>
            <consortium name="EnsemblMetazoa"/>
        </authorList>
    </citation>
    <scope>IDENTIFICATION</scope>
</reference>
<keyword evidence="5" id="KW-0645">Protease</keyword>
<dbReference type="InterPro" id="IPR006155">
    <property type="entry name" value="Josephin"/>
</dbReference>
<evidence type="ECO:0000256" key="7">
    <source>
        <dbReference type="ARBA" id="ARBA00022801"/>
    </source>
</evidence>
<dbReference type="PANTHER" id="PTHR13291:SF0">
    <property type="entry name" value="JOSEPHIN-LIKE PROTEIN"/>
    <property type="match status" value="1"/>
</dbReference>
<name>T1J928_STRMM</name>
<dbReference type="Pfam" id="PF02099">
    <property type="entry name" value="Josephin"/>
    <property type="match status" value="1"/>
</dbReference>
<dbReference type="PROSITE" id="PS50957">
    <property type="entry name" value="JOSEPHIN"/>
    <property type="match status" value="1"/>
</dbReference>
<feature type="active site" evidence="11">
    <location>
        <position position="20"/>
    </location>
</feature>
<proteinExistence type="predicted"/>
<evidence type="ECO:0000256" key="6">
    <source>
        <dbReference type="ARBA" id="ARBA00022786"/>
    </source>
</evidence>
<sequence length="216" mass="25101">MLKPNCLKSIYHEKQVKELCALHALNNLFQNSSAFTKPLLDEICYNLSPNHFLNPHKSIFGLGNYDVNVIMAALQLKNCEAIWFDKRKDPSCLNFYNIQGFILNIPTEYYIGFVKLPIQRKHWIAIRQVDDVFYNLDSKLDKPELIGGENELLVYLRQQIDMHEREIFVIVKKEVKETESWRIGSTEFNSFSESVEYITASESSSTPDTSELITLR</sequence>
<evidence type="ECO:0000256" key="3">
    <source>
        <dbReference type="ARBA" id="ARBA00012759"/>
    </source>
</evidence>
<evidence type="ECO:0000256" key="1">
    <source>
        <dbReference type="ARBA" id="ARBA00000707"/>
    </source>
</evidence>
<dbReference type="EnsemblMetazoa" id="SMAR010219-RA">
    <property type="protein sequence ID" value="SMAR010219-PA"/>
    <property type="gene ID" value="SMAR010219"/>
</dbReference>
<comment type="function">
    <text evidence="8">Cleaves 'Lys-63'-linked poly-ubiquitin chains, and with lesser efficiency 'Lys-48'-linked poly-ubiquitin chains (in vitro). May act as a deubiquitinating enzyme.</text>
</comment>
<evidence type="ECO:0000256" key="5">
    <source>
        <dbReference type="ARBA" id="ARBA00022670"/>
    </source>
</evidence>
<dbReference type="FunFam" id="3.90.70.40:FF:000003">
    <property type="entry name" value="josephin-2 isoform X1"/>
    <property type="match status" value="1"/>
</dbReference>
<keyword evidence="4" id="KW-0963">Cytoplasm</keyword>
<reference evidence="14" key="1">
    <citation type="submission" date="2011-05" db="EMBL/GenBank/DDBJ databases">
        <authorList>
            <person name="Richards S.R."/>
            <person name="Qu J."/>
            <person name="Jiang H."/>
            <person name="Jhangiani S.N."/>
            <person name="Agravi P."/>
            <person name="Goodspeed R."/>
            <person name="Gross S."/>
            <person name="Mandapat C."/>
            <person name="Jackson L."/>
            <person name="Mathew T."/>
            <person name="Pu L."/>
            <person name="Thornton R."/>
            <person name="Saada N."/>
            <person name="Wilczek-Boney K.B."/>
            <person name="Lee S."/>
            <person name="Kovar C."/>
            <person name="Wu Y."/>
            <person name="Scherer S.E."/>
            <person name="Worley K.C."/>
            <person name="Muzny D.M."/>
            <person name="Gibbs R."/>
        </authorList>
    </citation>
    <scope>NUCLEOTIDE SEQUENCE</scope>
    <source>
        <strain evidence="14">Brora</strain>
    </source>
</reference>
<evidence type="ECO:0000256" key="4">
    <source>
        <dbReference type="ARBA" id="ARBA00022490"/>
    </source>
</evidence>
<dbReference type="GO" id="GO:0016579">
    <property type="term" value="P:protein deubiquitination"/>
    <property type="evidence" value="ECO:0007669"/>
    <property type="project" value="InterPro"/>
</dbReference>
<keyword evidence="6" id="KW-0833">Ubl conjugation pathway</keyword>
<evidence type="ECO:0000259" key="12">
    <source>
        <dbReference type="PROSITE" id="PS50957"/>
    </source>
</evidence>
<dbReference type="GO" id="GO:0004843">
    <property type="term" value="F:cysteine-type deubiquitinase activity"/>
    <property type="evidence" value="ECO:0007669"/>
    <property type="project" value="UniProtKB-EC"/>
</dbReference>
<dbReference type="InterPro" id="IPR040053">
    <property type="entry name" value="JOSD1/2"/>
</dbReference>
<dbReference type="STRING" id="126957.T1J928"/>
<dbReference type="Proteomes" id="UP000014500">
    <property type="component" value="Unassembled WGS sequence"/>
</dbReference>
<evidence type="ECO:0000256" key="9">
    <source>
        <dbReference type="ARBA" id="ARBA00069892"/>
    </source>
</evidence>
<evidence type="ECO:0000313" key="14">
    <source>
        <dbReference type="Proteomes" id="UP000014500"/>
    </source>
</evidence>
<dbReference type="GO" id="GO:0006508">
    <property type="term" value="P:proteolysis"/>
    <property type="evidence" value="ECO:0007669"/>
    <property type="project" value="UniProtKB-KW"/>
</dbReference>
<dbReference type="Gene3D" id="3.90.70.40">
    <property type="match status" value="1"/>
</dbReference>
<dbReference type="AlphaFoldDB" id="T1J928"/>
<evidence type="ECO:0000256" key="2">
    <source>
        <dbReference type="ARBA" id="ARBA00004514"/>
    </source>
</evidence>
<dbReference type="PhylomeDB" id="T1J928"/>
<feature type="active site" evidence="11">
    <location>
        <position position="137"/>
    </location>
</feature>
<keyword evidence="14" id="KW-1185">Reference proteome</keyword>
<evidence type="ECO:0000256" key="8">
    <source>
        <dbReference type="ARBA" id="ARBA00058284"/>
    </source>
</evidence>
<feature type="domain" description="Josephin" evidence="12">
    <location>
        <begin position="7"/>
        <end position="185"/>
    </location>
</feature>
<comment type="subcellular location">
    <subcellularLocation>
        <location evidence="2">Cytoplasm</location>
        <location evidence="2">Cytosol</location>
    </subcellularLocation>
</comment>
<keyword evidence="7 11" id="KW-0378">Hydrolase</keyword>
<feature type="active site" evidence="11">
    <location>
        <position position="122"/>
    </location>
</feature>
<accession>T1J928</accession>
<evidence type="ECO:0000256" key="11">
    <source>
        <dbReference type="PROSITE-ProRule" id="PRU00331"/>
    </source>
</evidence>
<dbReference type="EC" id="3.4.19.12" evidence="3"/>
<evidence type="ECO:0000313" key="13">
    <source>
        <dbReference type="EnsemblMetazoa" id="SMAR010219-PA"/>
    </source>
</evidence>